<proteinExistence type="predicted"/>
<dbReference type="Proteomes" id="UP000297535">
    <property type="component" value="Unassembled WGS sequence"/>
</dbReference>
<comment type="caution">
    <text evidence="1">The sequence shown here is derived from an EMBL/GenBank/DDBJ whole genome shotgun (WGS) entry which is preliminary data.</text>
</comment>
<reference evidence="1 2" key="1">
    <citation type="submission" date="2019-04" db="EMBL/GenBank/DDBJ databases">
        <authorList>
            <person name="Feng G."/>
            <person name="Zhu H."/>
        </authorList>
    </citation>
    <scope>NUCLEOTIDE SEQUENCE [LARGE SCALE GENOMIC DNA]</scope>
    <source>
        <strain evidence="1 2">6HR-1</strain>
    </source>
</reference>
<organism evidence="1 2">
    <name type="scientific">Methylobacterium nonmethylotrophicum</name>
    <dbReference type="NCBI Taxonomy" id="1141884"/>
    <lineage>
        <taxon>Bacteria</taxon>
        <taxon>Pseudomonadati</taxon>
        <taxon>Pseudomonadota</taxon>
        <taxon>Alphaproteobacteria</taxon>
        <taxon>Hyphomicrobiales</taxon>
        <taxon>Methylobacteriaceae</taxon>
        <taxon>Methylobacterium</taxon>
    </lineage>
</organism>
<dbReference type="OrthoDB" id="9204641at2"/>
<dbReference type="RefSeq" id="WP_135412661.1">
    <property type="nucleotide sequence ID" value="NZ_SRLB01000001.1"/>
</dbReference>
<evidence type="ECO:0000313" key="1">
    <source>
        <dbReference type="EMBL" id="TGE02463.1"/>
    </source>
</evidence>
<keyword evidence="2" id="KW-1185">Reference proteome</keyword>
<evidence type="ECO:0000313" key="2">
    <source>
        <dbReference type="Proteomes" id="UP000297535"/>
    </source>
</evidence>
<accession>A0A4Z0NZY8</accession>
<protein>
    <submittedName>
        <fullName evidence="1">Uncharacterized protein</fullName>
    </submittedName>
</protein>
<gene>
    <name evidence="1" type="ORF">EU555_01460</name>
</gene>
<dbReference type="EMBL" id="SRLB01000001">
    <property type="protein sequence ID" value="TGE02463.1"/>
    <property type="molecule type" value="Genomic_DNA"/>
</dbReference>
<dbReference type="AlphaFoldDB" id="A0A4Z0NZY8"/>
<name>A0A4Z0NZY8_9HYPH</name>
<sequence>MAPLEQETATYRAKLPELLGRAGRFVLIRGDAILDLFDAHADARQAGQADLRRQAKSSLLIF</sequence>